<dbReference type="InterPro" id="IPR020013">
    <property type="entry name" value="Flagellar_FlgE/F/G"/>
</dbReference>
<evidence type="ECO:0000313" key="4">
    <source>
        <dbReference type="EMBL" id="MBT9282206.1"/>
    </source>
</evidence>
<keyword evidence="4" id="KW-0969">Cilium</keyword>
<dbReference type="OrthoDB" id="9804559at2"/>
<reference evidence="4" key="3">
    <citation type="journal article" date="2021" name="Microbiology">
        <title>Metagenomic Analysis of the Microbial Community in the Underground Coal Fire Area (Kemerovo Region, Russia) Revealed Predominance of Thermophilic Members of the Phyla Deinococcus-thermus, Aquificae, and Firmicutes.</title>
        <authorList>
            <person name="Kadnikov V."/>
            <person name="Mardanov A.V."/>
            <person name="Beletsky A.V."/>
            <person name="Karnachuk O.V."/>
            <person name="Ravin N.V."/>
        </authorList>
    </citation>
    <scope>NUCLEOTIDE SEQUENCE</scope>
    <source>
        <strain evidence="4">RBS10-49</strain>
    </source>
</reference>
<dbReference type="Proteomes" id="UP000243024">
    <property type="component" value="Unassembled WGS sequence"/>
</dbReference>
<comment type="subcellular location">
    <subcellularLocation>
        <location evidence="2">Bacterial flagellum basal body</location>
    </subcellularLocation>
</comment>
<evidence type="ECO:0000313" key="8">
    <source>
        <dbReference type="Proteomes" id="UP000244180"/>
    </source>
</evidence>
<keyword evidence="7" id="KW-1185">Reference proteome</keyword>
<dbReference type="Pfam" id="PF00460">
    <property type="entry name" value="Flg_bb_rod"/>
    <property type="match status" value="1"/>
</dbReference>
<dbReference type="PANTHER" id="PTHR30435">
    <property type="entry name" value="FLAGELLAR PROTEIN"/>
    <property type="match status" value="1"/>
</dbReference>
<evidence type="ECO:0000256" key="1">
    <source>
        <dbReference type="ARBA" id="ARBA00009677"/>
    </source>
</evidence>
<name>A0A179ING1_HYDSH</name>
<dbReference type="EMBL" id="JAHHQF010000050">
    <property type="protein sequence ID" value="MBT9282206.1"/>
    <property type="molecule type" value="Genomic_DNA"/>
</dbReference>
<dbReference type="GO" id="GO:0071978">
    <property type="term" value="P:bacterial-type flagellum-dependent swarming motility"/>
    <property type="evidence" value="ECO:0007669"/>
    <property type="project" value="TreeGrafter"/>
</dbReference>
<keyword evidence="4" id="KW-0282">Flagellum</keyword>
<dbReference type="EMBL" id="JXBB01000023">
    <property type="protein sequence ID" value="OAR04227.1"/>
    <property type="molecule type" value="Genomic_DNA"/>
</dbReference>
<evidence type="ECO:0000256" key="2">
    <source>
        <dbReference type="RuleBase" id="RU362116"/>
    </source>
</evidence>
<evidence type="ECO:0000259" key="3">
    <source>
        <dbReference type="Pfam" id="PF00460"/>
    </source>
</evidence>
<gene>
    <name evidence="6" type="ORF">HSCHL_0166</name>
    <name evidence="4" type="ORF">KM312_06055</name>
    <name evidence="5" type="ORF">SA87_07205</name>
</gene>
<dbReference type="InterPro" id="IPR001444">
    <property type="entry name" value="Flag_bb_rod_N"/>
</dbReference>
<dbReference type="RefSeq" id="WP_066201584.1">
    <property type="nucleotide sequence ID" value="NZ_CBCSAS010000023.1"/>
</dbReference>
<dbReference type="Proteomes" id="UP000244180">
    <property type="component" value="Unassembled WGS sequence"/>
</dbReference>
<dbReference type="GO" id="GO:0009425">
    <property type="term" value="C:bacterial-type flagellum basal body"/>
    <property type="evidence" value="ECO:0007669"/>
    <property type="project" value="UniProtKB-SubCell"/>
</dbReference>
<reference evidence="5 7" key="1">
    <citation type="submission" date="2015-09" db="EMBL/GenBank/DDBJ databases">
        <title>Draft genome sequence of Hydrogenibacillus schlegelii DSM 2000.</title>
        <authorList>
            <person name="Hemp J."/>
        </authorList>
    </citation>
    <scope>NUCLEOTIDE SEQUENCE [LARGE SCALE GENOMIC DNA]</scope>
    <source>
        <strain evidence="5 7">MA 48</strain>
    </source>
</reference>
<protein>
    <submittedName>
        <fullName evidence="6">Flagellar basal-body rod protein FlgG</fullName>
    </submittedName>
    <submittedName>
        <fullName evidence="4">Flagellar hook-basal body complex protein</fullName>
    </submittedName>
</protein>
<evidence type="ECO:0000313" key="6">
    <source>
        <dbReference type="EMBL" id="PTQ54587.1"/>
    </source>
</evidence>
<sequence length="290" mass="29737">MERSLIAVRHGLLAAQARLDAAAHNVANADTVGAKPRDVAFQTLLYDAYQNQPGGETAGQSRLTPEGVRLGGGAGAGGTFLRTDLAGVLVSTGEPTDLAIEGEGWFRLRPPEGDPPGGVVLARGGRFSLSPAPDGRLFLVDGRGAFVLDDNGAPVSIPRDAAGLVVRPDGAVFTRTADGAVVATGQRLALYRVHRPDALRALGDGAFFAPTGPGALPAGGLPAAEPVPAALRGTERARIVQGALERSAVDLGTELTGALLALRHTGLLARLAVQTDEMDGLSDELGGRNR</sequence>
<keyword evidence="4" id="KW-0966">Cell projection</keyword>
<feature type="domain" description="Flagellar basal body rod protein N-terminal" evidence="3">
    <location>
        <begin position="11"/>
        <end position="35"/>
    </location>
</feature>
<dbReference type="EMBL" id="PEBV01000003">
    <property type="protein sequence ID" value="PTQ54587.1"/>
    <property type="molecule type" value="Genomic_DNA"/>
</dbReference>
<evidence type="ECO:0000313" key="7">
    <source>
        <dbReference type="Proteomes" id="UP000243024"/>
    </source>
</evidence>
<evidence type="ECO:0000313" key="5">
    <source>
        <dbReference type="EMBL" id="OAR04227.1"/>
    </source>
</evidence>
<dbReference type="STRING" id="1484.SA87_07205"/>
<reference evidence="6 8" key="2">
    <citation type="submission" date="2017-08" db="EMBL/GenBank/DDBJ databases">
        <title>Burning lignite coal seam in the remote Altai Mountains harbors a hydrogen-driven thermophilic microbial community.</title>
        <authorList>
            <person name="Kadnikov V.V."/>
            <person name="Mardanov A.V."/>
            <person name="Ivasenko D."/>
            <person name="Beletsky A.V."/>
            <person name="Karnachuk O.V."/>
            <person name="Ravin N.V."/>
        </authorList>
    </citation>
    <scope>NUCLEOTIDE SEQUENCE [LARGE SCALE GENOMIC DNA]</scope>
    <source>
        <strain evidence="6">AL33</strain>
    </source>
</reference>
<dbReference type="InterPro" id="IPR037925">
    <property type="entry name" value="FlgE/F/G-like"/>
</dbReference>
<dbReference type="SUPFAM" id="SSF117143">
    <property type="entry name" value="Flagellar hook protein flgE"/>
    <property type="match status" value="1"/>
</dbReference>
<dbReference type="PANTHER" id="PTHR30435:SF19">
    <property type="entry name" value="FLAGELLAR BASAL-BODY ROD PROTEIN FLGG"/>
    <property type="match status" value="1"/>
</dbReference>
<proteinExistence type="inferred from homology"/>
<accession>A0A179ING1</accession>
<dbReference type="AlphaFoldDB" id="A0A179ING1"/>
<organism evidence="5 7">
    <name type="scientific">Hydrogenibacillus schlegelii</name>
    <name type="common">Bacillus schlegelii</name>
    <dbReference type="NCBI Taxonomy" id="1484"/>
    <lineage>
        <taxon>Bacteria</taxon>
        <taxon>Bacillati</taxon>
        <taxon>Bacillota</taxon>
        <taxon>Bacilli</taxon>
        <taxon>Bacillales</taxon>
        <taxon>Bacillales Family X. Incertae Sedis</taxon>
        <taxon>Hydrogenibacillus</taxon>
    </lineage>
</organism>
<dbReference type="Proteomes" id="UP000748108">
    <property type="component" value="Unassembled WGS sequence"/>
</dbReference>
<comment type="similarity">
    <text evidence="1 2">Belongs to the flagella basal body rod proteins family.</text>
</comment>
<dbReference type="NCBIfam" id="TIGR03506">
    <property type="entry name" value="FlgEFG_subfam"/>
    <property type="match status" value="1"/>
</dbReference>
<keyword evidence="2" id="KW-0975">Bacterial flagellum</keyword>
<comment type="caution">
    <text evidence="5">The sequence shown here is derived from an EMBL/GenBank/DDBJ whole genome shotgun (WGS) entry which is preliminary data.</text>
</comment>